<dbReference type="Proteomes" id="UP000006727">
    <property type="component" value="Chromosome 4"/>
</dbReference>
<organism evidence="1 2">
    <name type="scientific">Physcomitrium patens</name>
    <name type="common">Spreading-leaved earth moss</name>
    <name type="synonym">Physcomitrella patens</name>
    <dbReference type="NCBI Taxonomy" id="3218"/>
    <lineage>
        <taxon>Eukaryota</taxon>
        <taxon>Viridiplantae</taxon>
        <taxon>Streptophyta</taxon>
        <taxon>Embryophyta</taxon>
        <taxon>Bryophyta</taxon>
        <taxon>Bryophytina</taxon>
        <taxon>Bryopsida</taxon>
        <taxon>Funariidae</taxon>
        <taxon>Funariales</taxon>
        <taxon>Funariaceae</taxon>
        <taxon>Physcomitrium</taxon>
    </lineage>
</organism>
<reference evidence="1" key="3">
    <citation type="submission" date="2020-12" db="UniProtKB">
        <authorList>
            <consortium name="EnsemblPlants"/>
        </authorList>
    </citation>
    <scope>IDENTIFICATION</scope>
</reference>
<dbReference type="Gramene" id="Pp3c4_16490V3.3">
    <property type="protein sequence ID" value="Pp3c4_16490V3.3"/>
    <property type="gene ID" value="Pp3c4_16490"/>
</dbReference>
<dbReference type="EMBL" id="ABEU02000004">
    <property type="status" value="NOT_ANNOTATED_CDS"/>
    <property type="molecule type" value="Genomic_DNA"/>
</dbReference>
<accession>A0A7I4FNS1</accession>
<sequence length="176" mass="19287">MLFEIVRASIEVEKRNKELHAKTSSNEIAMGGMAEANHMVMNESQNEDQILTPKTFELRKHGYLALARGLGSGIYETTGLTSQASGGIEIFGIQNRDLGAENGDGTQNLRQSSIDTEPHTLDLNTVKEAKEGAIEIIQTYDADDALHLFLKDAEDEQLRKEALAAILPTSEFVIIG</sequence>
<keyword evidence="2" id="KW-1185">Reference proteome</keyword>
<protein>
    <submittedName>
        <fullName evidence="1">Uncharacterized protein</fullName>
    </submittedName>
</protein>
<reference evidence="1 2" key="1">
    <citation type="journal article" date="2008" name="Science">
        <title>The Physcomitrella genome reveals evolutionary insights into the conquest of land by plants.</title>
        <authorList>
            <person name="Rensing S."/>
            <person name="Lang D."/>
            <person name="Zimmer A."/>
            <person name="Terry A."/>
            <person name="Salamov A."/>
            <person name="Shapiro H."/>
            <person name="Nishiyama T."/>
            <person name="Perroud P.-F."/>
            <person name="Lindquist E."/>
            <person name="Kamisugi Y."/>
            <person name="Tanahashi T."/>
            <person name="Sakakibara K."/>
            <person name="Fujita T."/>
            <person name="Oishi K."/>
            <person name="Shin-I T."/>
            <person name="Kuroki Y."/>
            <person name="Toyoda A."/>
            <person name="Suzuki Y."/>
            <person name="Hashimoto A."/>
            <person name="Yamaguchi K."/>
            <person name="Sugano A."/>
            <person name="Kohara Y."/>
            <person name="Fujiyama A."/>
            <person name="Anterola A."/>
            <person name="Aoki S."/>
            <person name="Ashton N."/>
            <person name="Barbazuk W.B."/>
            <person name="Barker E."/>
            <person name="Bennetzen J."/>
            <person name="Bezanilla M."/>
            <person name="Blankenship R."/>
            <person name="Cho S.H."/>
            <person name="Dutcher S."/>
            <person name="Estelle M."/>
            <person name="Fawcett J.A."/>
            <person name="Gundlach H."/>
            <person name="Hanada K."/>
            <person name="Heyl A."/>
            <person name="Hicks K.A."/>
            <person name="Hugh J."/>
            <person name="Lohr M."/>
            <person name="Mayer K."/>
            <person name="Melkozernov A."/>
            <person name="Murata T."/>
            <person name="Nelson D."/>
            <person name="Pils B."/>
            <person name="Prigge M."/>
            <person name="Reiss B."/>
            <person name="Renner T."/>
            <person name="Rombauts S."/>
            <person name="Rushton P."/>
            <person name="Sanderfoot A."/>
            <person name="Schween G."/>
            <person name="Shiu S.-H."/>
            <person name="Stueber K."/>
            <person name="Theodoulou F.L."/>
            <person name="Tu H."/>
            <person name="Van de Peer Y."/>
            <person name="Verrier P.J."/>
            <person name="Waters E."/>
            <person name="Wood A."/>
            <person name="Yang L."/>
            <person name="Cove D."/>
            <person name="Cuming A."/>
            <person name="Hasebe M."/>
            <person name="Lucas S."/>
            <person name="Mishler D.B."/>
            <person name="Reski R."/>
            <person name="Grigoriev I."/>
            <person name="Quatrano R.S."/>
            <person name="Boore J.L."/>
        </authorList>
    </citation>
    <scope>NUCLEOTIDE SEQUENCE [LARGE SCALE GENOMIC DNA]</scope>
    <source>
        <strain evidence="1 2">cv. Gransden 2004</strain>
    </source>
</reference>
<reference evidence="1 2" key="2">
    <citation type="journal article" date="2018" name="Plant J.">
        <title>The Physcomitrella patens chromosome-scale assembly reveals moss genome structure and evolution.</title>
        <authorList>
            <person name="Lang D."/>
            <person name="Ullrich K.K."/>
            <person name="Murat F."/>
            <person name="Fuchs J."/>
            <person name="Jenkins J."/>
            <person name="Haas F.B."/>
            <person name="Piednoel M."/>
            <person name="Gundlach H."/>
            <person name="Van Bel M."/>
            <person name="Meyberg R."/>
            <person name="Vives C."/>
            <person name="Morata J."/>
            <person name="Symeonidi A."/>
            <person name="Hiss M."/>
            <person name="Muchero W."/>
            <person name="Kamisugi Y."/>
            <person name="Saleh O."/>
            <person name="Blanc G."/>
            <person name="Decker E.L."/>
            <person name="van Gessel N."/>
            <person name="Grimwood J."/>
            <person name="Hayes R.D."/>
            <person name="Graham S.W."/>
            <person name="Gunter L.E."/>
            <person name="McDaniel S.F."/>
            <person name="Hoernstein S.N.W."/>
            <person name="Larsson A."/>
            <person name="Li F.W."/>
            <person name="Perroud P.F."/>
            <person name="Phillips J."/>
            <person name="Ranjan P."/>
            <person name="Rokshar D.S."/>
            <person name="Rothfels C.J."/>
            <person name="Schneider L."/>
            <person name="Shu S."/>
            <person name="Stevenson D.W."/>
            <person name="Thummler F."/>
            <person name="Tillich M."/>
            <person name="Villarreal Aguilar J.C."/>
            <person name="Widiez T."/>
            <person name="Wong G.K."/>
            <person name="Wymore A."/>
            <person name="Zhang Y."/>
            <person name="Zimmer A.D."/>
            <person name="Quatrano R.S."/>
            <person name="Mayer K.F.X."/>
            <person name="Goodstein D."/>
            <person name="Casacuberta J.M."/>
            <person name="Vandepoele K."/>
            <person name="Reski R."/>
            <person name="Cuming A.C."/>
            <person name="Tuskan G.A."/>
            <person name="Maumus F."/>
            <person name="Salse J."/>
            <person name="Schmutz J."/>
            <person name="Rensing S.A."/>
        </authorList>
    </citation>
    <scope>NUCLEOTIDE SEQUENCE [LARGE SCALE GENOMIC DNA]</scope>
    <source>
        <strain evidence="1 2">cv. Gransden 2004</strain>
    </source>
</reference>
<evidence type="ECO:0000313" key="2">
    <source>
        <dbReference type="Proteomes" id="UP000006727"/>
    </source>
</evidence>
<dbReference type="OrthoDB" id="603047at2759"/>
<dbReference type="EnsemblPlants" id="Pp3c4_16490V3.3">
    <property type="protein sequence ID" value="Pp3c4_16490V3.3"/>
    <property type="gene ID" value="Pp3c4_16490"/>
</dbReference>
<proteinExistence type="predicted"/>
<name>A0A7I4FNS1_PHYPA</name>
<dbReference type="InParanoid" id="A0A7I4FNS1"/>
<dbReference type="AlphaFoldDB" id="A0A7I4FNS1"/>
<evidence type="ECO:0000313" key="1">
    <source>
        <dbReference type="EnsemblPlants" id="Pp3c4_16490V3.3"/>
    </source>
</evidence>
<gene>
    <name evidence="1" type="primary">LOC112281387</name>
</gene>